<evidence type="ECO:0000256" key="5">
    <source>
        <dbReference type="ARBA" id="ARBA00022692"/>
    </source>
</evidence>
<feature type="transmembrane region" description="Helical" evidence="8">
    <location>
        <begin position="6"/>
        <end position="22"/>
    </location>
</feature>
<evidence type="ECO:0000256" key="3">
    <source>
        <dbReference type="ARBA" id="ARBA00022448"/>
    </source>
</evidence>
<dbReference type="Proteomes" id="UP000730482">
    <property type="component" value="Unassembled WGS sequence"/>
</dbReference>
<dbReference type="Pfam" id="PF06826">
    <property type="entry name" value="Asp-Al_Ex"/>
    <property type="match status" value="2"/>
</dbReference>
<dbReference type="PANTHER" id="PTHR30445">
    <property type="entry name" value="K(+)_H(+) ANTIPORTER SUBUNIT KHTT"/>
    <property type="match status" value="1"/>
</dbReference>
<feature type="transmembrane region" description="Helical" evidence="8">
    <location>
        <begin position="383"/>
        <end position="402"/>
    </location>
</feature>
<feature type="domain" description="RCK C-terminal" evidence="9">
    <location>
        <begin position="289"/>
        <end position="374"/>
    </location>
</feature>
<dbReference type="PANTHER" id="PTHR30445:SF9">
    <property type="match status" value="1"/>
</dbReference>
<feature type="domain" description="RCK C-terminal" evidence="9">
    <location>
        <begin position="206"/>
        <end position="288"/>
    </location>
</feature>
<protein>
    <submittedName>
        <fullName evidence="10">Aspartate-alanine antiporter</fullName>
    </submittedName>
</protein>
<keyword evidence="6 8" id="KW-1133">Transmembrane helix</keyword>
<keyword evidence="5 8" id="KW-0812">Transmembrane</keyword>
<proteinExistence type="inferred from homology"/>
<evidence type="ECO:0000313" key="11">
    <source>
        <dbReference type="Proteomes" id="UP000730482"/>
    </source>
</evidence>
<dbReference type="InterPro" id="IPR006512">
    <property type="entry name" value="YidE_YbjL"/>
</dbReference>
<gene>
    <name evidence="10" type="primary">aspT</name>
    <name evidence="10" type="ORF">KGQ19_43075</name>
</gene>
<dbReference type="InterPro" id="IPR006037">
    <property type="entry name" value="RCK_C"/>
</dbReference>
<name>A0ABS5L5R3_9ACTN</name>
<dbReference type="PROSITE" id="PS51202">
    <property type="entry name" value="RCK_C"/>
    <property type="match status" value="2"/>
</dbReference>
<dbReference type="NCBIfam" id="TIGR01625">
    <property type="entry name" value="YidE_YbjL_dupl"/>
    <property type="match status" value="2"/>
</dbReference>
<evidence type="ECO:0000256" key="7">
    <source>
        <dbReference type="ARBA" id="ARBA00023136"/>
    </source>
</evidence>
<evidence type="ECO:0000256" key="4">
    <source>
        <dbReference type="ARBA" id="ARBA00022475"/>
    </source>
</evidence>
<keyword evidence="11" id="KW-1185">Reference proteome</keyword>
<accession>A0ABS5L5R3</accession>
<dbReference type="InterPro" id="IPR050144">
    <property type="entry name" value="AAE_transporter"/>
</dbReference>
<dbReference type="InterPro" id="IPR036721">
    <property type="entry name" value="RCK_C_sf"/>
</dbReference>
<feature type="transmembrane region" description="Helical" evidence="8">
    <location>
        <begin position="408"/>
        <end position="426"/>
    </location>
</feature>
<evidence type="ECO:0000256" key="8">
    <source>
        <dbReference type="SAM" id="Phobius"/>
    </source>
</evidence>
<keyword evidence="4" id="KW-1003">Cell membrane</keyword>
<feature type="transmembrane region" description="Helical" evidence="8">
    <location>
        <begin position="473"/>
        <end position="493"/>
    </location>
</feature>
<comment type="subcellular location">
    <subcellularLocation>
        <location evidence="1">Cell membrane</location>
        <topology evidence="1">Multi-pass membrane protein</topology>
    </subcellularLocation>
</comment>
<evidence type="ECO:0000256" key="6">
    <source>
        <dbReference type="ARBA" id="ARBA00022989"/>
    </source>
</evidence>
<feature type="transmembrane region" description="Helical" evidence="8">
    <location>
        <begin position="438"/>
        <end position="461"/>
    </location>
</feature>
<dbReference type="InterPro" id="IPR022457">
    <property type="entry name" value="Asp_Ala_antiprt"/>
</dbReference>
<reference evidence="10 11" key="1">
    <citation type="submission" date="2020-02" db="EMBL/GenBank/DDBJ databases">
        <title>Acidophilic actinobacteria isolated from forest soil.</title>
        <authorList>
            <person name="Golinska P."/>
        </authorList>
    </citation>
    <scope>NUCLEOTIDE SEQUENCE [LARGE SCALE GENOMIC DNA]</scope>
    <source>
        <strain evidence="10 11">NL8</strain>
    </source>
</reference>
<evidence type="ECO:0000259" key="9">
    <source>
        <dbReference type="PROSITE" id="PS51202"/>
    </source>
</evidence>
<comment type="similarity">
    <text evidence="2">Belongs to the AAE transporter (TC 2.A.81) family.</text>
</comment>
<feature type="transmembrane region" description="Helical" evidence="8">
    <location>
        <begin position="61"/>
        <end position="82"/>
    </location>
</feature>
<dbReference type="SUPFAM" id="SSF116726">
    <property type="entry name" value="TrkA C-terminal domain-like"/>
    <property type="match status" value="2"/>
</dbReference>
<dbReference type="NCBIfam" id="TIGR03802">
    <property type="entry name" value="Asp_Ala_antiprt"/>
    <property type="match status" value="1"/>
</dbReference>
<evidence type="ECO:0000256" key="1">
    <source>
        <dbReference type="ARBA" id="ARBA00004651"/>
    </source>
</evidence>
<feature type="transmembrane region" description="Helical" evidence="8">
    <location>
        <begin position="89"/>
        <end position="107"/>
    </location>
</feature>
<feature type="transmembrane region" description="Helical" evidence="8">
    <location>
        <begin position="153"/>
        <end position="175"/>
    </location>
</feature>
<comment type="caution">
    <text evidence="10">The sequence shown here is derived from an EMBL/GenBank/DDBJ whole genome shotgun (WGS) entry which is preliminary data.</text>
</comment>
<organism evidence="10 11">
    <name type="scientific">Catenulispora pinistramenti</name>
    <dbReference type="NCBI Taxonomy" id="2705254"/>
    <lineage>
        <taxon>Bacteria</taxon>
        <taxon>Bacillati</taxon>
        <taxon>Actinomycetota</taxon>
        <taxon>Actinomycetes</taxon>
        <taxon>Catenulisporales</taxon>
        <taxon>Catenulisporaceae</taxon>
        <taxon>Catenulispora</taxon>
    </lineage>
</organism>
<dbReference type="EMBL" id="JAAFYZ010000274">
    <property type="protein sequence ID" value="MBS2553657.1"/>
    <property type="molecule type" value="Genomic_DNA"/>
</dbReference>
<keyword evidence="7 8" id="KW-0472">Membrane</keyword>
<keyword evidence="3" id="KW-0813">Transport</keyword>
<feature type="transmembrane region" description="Helical" evidence="8">
    <location>
        <begin position="29"/>
        <end position="49"/>
    </location>
</feature>
<sequence length="561" mass="58519">MQENAVLALFACLALGYLVGKLRVGPITLGGICGVLIVSMLLGAQTVNGKHIAVNSDVKNIMFALFIFSLGYIAGPGFVANLNAKGLRFGVLSLMEMIIVLVLSVGITKVANLDTGTGAGILAGSATESAVVGTAQDAISKLPGVTPSQVTTLSAHVATAYSVCYLFGLISIVLLTSQIFPRIMGINLAEASRKLWEKMRGGNAGLDSDEEASMPKLVGRTYQITKGDGLTVQALEDSVGEHASIEGVKRGRKVLTVDPALHLLLGDRVLVVGRRESVMSAGHELGPETNAVPGLDSPMQARELVVTDKSINGKSVDTINQEYPGPTEGVYLTGINRLGNDLPASGSTEIHIGDTLNVVGMKSKVDRFQKAFGAKVRTESADWIYIGLGLCLGVLLGEVVVHLGSANLTLGTGGGCLISGLIFGWFRSTKPTFGAYPPIAAATMKDLGLAVFIAVTGLSAGPDAGPLLKKYPLLLPLSGIAMVLIPAFLGLWIGRKFLKIDKPILIGAIAGQQCSTPAITAITNTAQSSVPMIGYTITYTLSNFLLPLTGPIFVGVIGLHM</sequence>
<evidence type="ECO:0000256" key="2">
    <source>
        <dbReference type="ARBA" id="ARBA00009854"/>
    </source>
</evidence>
<evidence type="ECO:0000313" key="10">
    <source>
        <dbReference type="EMBL" id="MBS2553657.1"/>
    </source>
</evidence>